<evidence type="ECO:0000256" key="2">
    <source>
        <dbReference type="SAM" id="Phobius"/>
    </source>
</evidence>
<feature type="domain" description="DnaB/C C-terminal" evidence="3">
    <location>
        <begin position="152"/>
        <end position="223"/>
    </location>
</feature>
<dbReference type="InterPro" id="IPR036388">
    <property type="entry name" value="WH-like_DNA-bd_sf"/>
</dbReference>
<accession>A0A172TLT0</accession>
<name>A0A172TLT0_9BACL</name>
<dbReference type="InterPro" id="IPR034829">
    <property type="entry name" value="DnaD-like_sf"/>
</dbReference>
<evidence type="ECO:0000313" key="5">
    <source>
        <dbReference type="EMBL" id="ANE47926.1"/>
    </source>
</evidence>
<organism evidence="5 6">
    <name type="scientific">Paenibacillus swuensis</name>
    <dbReference type="NCBI Taxonomy" id="1178515"/>
    <lineage>
        <taxon>Bacteria</taxon>
        <taxon>Bacillati</taxon>
        <taxon>Bacillota</taxon>
        <taxon>Bacilli</taxon>
        <taxon>Bacillales</taxon>
        <taxon>Paenibacillaceae</taxon>
        <taxon>Paenibacillus</taxon>
    </lineage>
</organism>
<dbReference type="PANTHER" id="PTHR37293">
    <property type="entry name" value="PHAGE REPLICATION PROTEIN-RELATED"/>
    <property type="match status" value="1"/>
</dbReference>
<reference evidence="5 6" key="1">
    <citation type="submission" date="2015-01" db="EMBL/GenBank/DDBJ databases">
        <title>Paenibacillus swuensis/DY6/whole genome sequencing.</title>
        <authorList>
            <person name="Kim M.K."/>
            <person name="Srinivasan S."/>
            <person name="Lee J.-J."/>
        </authorList>
    </citation>
    <scope>NUCLEOTIDE SEQUENCE [LARGE SCALE GENOMIC DNA]</scope>
    <source>
        <strain evidence="5 6">DY6</strain>
    </source>
</reference>
<dbReference type="Gene3D" id="1.10.10.10">
    <property type="entry name" value="Winged helix-like DNA-binding domain superfamily/Winged helix DNA-binding domain"/>
    <property type="match status" value="1"/>
</dbReference>
<dbReference type="SUPFAM" id="SSF158499">
    <property type="entry name" value="DnaD domain-like"/>
    <property type="match status" value="1"/>
</dbReference>
<evidence type="ECO:0000259" key="3">
    <source>
        <dbReference type="Pfam" id="PF07261"/>
    </source>
</evidence>
<dbReference type="EMBL" id="CP011388">
    <property type="protein sequence ID" value="ANE47926.1"/>
    <property type="molecule type" value="Genomic_DNA"/>
</dbReference>
<feature type="transmembrane region" description="Helical" evidence="2">
    <location>
        <begin position="12"/>
        <end position="29"/>
    </location>
</feature>
<keyword evidence="6" id="KW-1185">Reference proteome</keyword>
<evidence type="ECO:0000259" key="4">
    <source>
        <dbReference type="Pfam" id="PF21984"/>
    </source>
</evidence>
<proteinExistence type="inferred from homology"/>
<dbReference type="Gene3D" id="1.10.10.630">
    <property type="entry name" value="DnaD domain-like"/>
    <property type="match status" value="1"/>
</dbReference>
<dbReference type="InterPro" id="IPR006343">
    <property type="entry name" value="DnaB/C_C"/>
</dbReference>
<dbReference type="AlphaFoldDB" id="A0A172TLT0"/>
<sequence>MNNDAKKSWTDGMLAGMMSGSVSVPYLLIKYYRKLNLTDVEAMILIQMIAFKEKEMMDFPTHEDIQQRMTSSGEVVIKGLQKLVMGGIITIEEDFDRESGIQSERYNFTALYTRIAALLLEEQSKVKPLNLSPKQEDSSVSVKKKEDNVFLMFEREFARPLSPMECETISGWLDLDRYSLELITAALKESVFAGKLNFRYIDRILLEWSRNRVFTAEQAKEYSQKFRSGTR</sequence>
<keyword evidence="2" id="KW-0472">Membrane</keyword>
<dbReference type="InterPro" id="IPR053843">
    <property type="entry name" value="DnaD_N"/>
</dbReference>
<dbReference type="PATRIC" id="fig|1178515.4.peg.3698"/>
<dbReference type="OrthoDB" id="9770238at2"/>
<evidence type="ECO:0000256" key="1">
    <source>
        <dbReference type="ARBA" id="ARBA00093462"/>
    </source>
</evidence>
<dbReference type="Proteomes" id="UP000076927">
    <property type="component" value="Chromosome"/>
</dbReference>
<dbReference type="Pfam" id="PF07261">
    <property type="entry name" value="DnaB_2"/>
    <property type="match status" value="1"/>
</dbReference>
<evidence type="ECO:0000313" key="6">
    <source>
        <dbReference type="Proteomes" id="UP000076927"/>
    </source>
</evidence>
<comment type="similarity">
    <text evidence="1">Belongs to the DnaB/DnaD family.</text>
</comment>
<dbReference type="PANTHER" id="PTHR37293:SF6">
    <property type="entry name" value="DNA REPLICATION PROTEIN DNAD"/>
    <property type="match status" value="1"/>
</dbReference>
<keyword evidence="2" id="KW-1133">Transmembrane helix</keyword>
<feature type="domain" description="DnaD N-terminal" evidence="4">
    <location>
        <begin position="24"/>
        <end position="124"/>
    </location>
</feature>
<keyword evidence="2" id="KW-0812">Transmembrane</keyword>
<dbReference type="RefSeq" id="WP_068609151.1">
    <property type="nucleotide sequence ID" value="NZ_CP011388.1"/>
</dbReference>
<dbReference type="InterPro" id="IPR053162">
    <property type="entry name" value="DnaD"/>
</dbReference>
<dbReference type="NCBIfam" id="TIGR01446">
    <property type="entry name" value="DnaD_dom"/>
    <property type="match status" value="1"/>
</dbReference>
<dbReference type="KEGG" id="pswu:SY83_18340"/>
<protein>
    <submittedName>
        <fullName evidence="5">DNA replication protein DnaD</fullName>
    </submittedName>
</protein>
<gene>
    <name evidence="5" type="ORF">SY83_18340</name>
</gene>
<dbReference type="STRING" id="1178515.SY83_18340"/>
<dbReference type="Pfam" id="PF21984">
    <property type="entry name" value="DnaD_N"/>
    <property type="match status" value="1"/>
</dbReference>